<evidence type="ECO:0000313" key="2">
    <source>
        <dbReference type="EMBL" id="MBB5821127.1"/>
    </source>
</evidence>
<reference evidence="2 3" key="1">
    <citation type="submission" date="2020-08" db="EMBL/GenBank/DDBJ databases">
        <title>Sequencing the genomes of 1000 actinobacteria strains.</title>
        <authorList>
            <person name="Klenk H.-P."/>
        </authorList>
    </citation>
    <scope>NUCLEOTIDE SEQUENCE [LARGE SCALE GENOMIC DNA]</scope>
    <source>
        <strain evidence="2 3">DSM 46887</strain>
    </source>
</reference>
<evidence type="ECO:0000256" key="1">
    <source>
        <dbReference type="SAM" id="SignalP"/>
    </source>
</evidence>
<keyword evidence="3" id="KW-1185">Reference proteome</keyword>
<keyword evidence="1" id="KW-0732">Signal</keyword>
<feature type="signal peptide" evidence="1">
    <location>
        <begin position="1"/>
        <end position="22"/>
    </location>
</feature>
<dbReference type="RefSeq" id="WP_184544883.1">
    <property type="nucleotide sequence ID" value="NZ_JACHMP010000001.1"/>
</dbReference>
<gene>
    <name evidence="2" type="ORF">F4562_004189</name>
</gene>
<name>A0A7W9MHG8_9ACTN</name>
<proteinExistence type="predicted"/>
<feature type="chain" id="PRO_5039101570" evidence="1">
    <location>
        <begin position="23"/>
        <end position="174"/>
    </location>
</feature>
<sequence>MKRSLAAAAIVFTLATAGTATAEAAAVPDFPVPEVFGTSFQKDSSGATAVYSPHSDGILRGWITRADAYRLEYEPIRWKRNGAGGGRFVGPLPGSVSLHASAIEEDIVYLSVSGCGPVGKEVTVNRRTSLGVKRCSDKVLLDRAKKIRSKGDRRPALITIYRGVIVKVQEIHVP</sequence>
<accession>A0A7W9MHG8</accession>
<dbReference type="Proteomes" id="UP000540685">
    <property type="component" value="Unassembled WGS sequence"/>
</dbReference>
<dbReference type="EMBL" id="JACHMP010000001">
    <property type="protein sequence ID" value="MBB5821127.1"/>
    <property type="molecule type" value="Genomic_DNA"/>
</dbReference>
<dbReference type="AlphaFoldDB" id="A0A7W9MHG8"/>
<evidence type="ECO:0000313" key="3">
    <source>
        <dbReference type="Proteomes" id="UP000540685"/>
    </source>
</evidence>
<comment type="caution">
    <text evidence="2">The sequence shown here is derived from an EMBL/GenBank/DDBJ whole genome shotgun (WGS) entry which is preliminary data.</text>
</comment>
<protein>
    <submittedName>
        <fullName evidence="2">Uncharacterized protein</fullName>
    </submittedName>
</protein>
<organism evidence="2 3">
    <name type="scientific">Streptosporangium becharense</name>
    <dbReference type="NCBI Taxonomy" id="1816182"/>
    <lineage>
        <taxon>Bacteria</taxon>
        <taxon>Bacillati</taxon>
        <taxon>Actinomycetota</taxon>
        <taxon>Actinomycetes</taxon>
        <taxon>Streptosporangiales</taxon>
        <taxon>Streptosporangiaceae</taxon>
        <taxon>Streptosporangium</taxon>
    </lineage>
</organism>